<feature type="signal peptide" evidence="3">
    <location>
        <begin position="1"/>
        <end position="19"/>
    </location>
</feature>
<gene>
    <name evidence="5" type="ORF">SAMN05444410_11572</name>
</gene>
<reference evidence="5 6" key="1">
    <citation type="submission" date="2016-10" db="EMBL/GenBank/DDBJ databases">
        <authorList>
            <person name="Varghese N."/>
            <person name="Submissions S."/>
        </authorList>
    </citation>
    <scope>NUCLEOTIDE SEQUENCE [LARGE SCALE GENOMIC DNA]</scope>
    <source>
        <strain evidence="5 6">DSM 25353</strain>
    </source>
</reference>
<feature type="chain" id="PRO_5036488743" evidence="3">
    <location>
        <begin position="20"/>
        <end position="1449"/>
    </location>
</feature>
<dbReference type="NCBIfam" id="TIGR04183">
    <property type="entry name" value="Por_Secre_tail"/>
    <property type="match status" value="1"/>
</dbReference>
<accession>A0A8X8IHL2</accession>
<dbReference type="Gene3D" id="2.60.40.10">
    <property type="entry name" value="Immunoglobulins"/>
    <property type="match status" value="2"/>
</dbReference>
<feature type="domain" description="HYR" evidence="4">
    <location>
        <begin position="856"/>
        <end position="947"/>
    </location>
</feature>
<keyword evidence="6" id="KW-1185">Reference proteome</keyword>
<dbReference type="Pfam" id="PF02494">
    <property type="entry name" value="HYR"/>
    <property type="match status" value="3"/>
</dbReference>
<feature type="compositionally biased region" description="Basic and acidic residues" evidence="2">
    <location>
        <begin position="1227"/>
        <end position="1243"/>
    </location>
</feature>
<protein>
    <submittedName>
        <fullName evidence="5">HYR domain-containing protein</fullName>
    </submittedName>
</protein>
<keyword evidence="1" id="KW-0677">Repeat</keyword>
<evidence type="ECO:0000313" key="5">
    <source>
        <dbReference type="EMBL" id="SDX41953.1"/>
    </source>
</evidence>
<evidence type="ECO:0000256" key="3">
    <source>
        <dbReference type="SAM" id="SignalP"/>
    </source>
</evidence>
<organism evidence="5 6">
    <name type="scientific">Hydrobacter penzbergensis</name>
    <dbReference type="NCBI Taxonomy" id="1235997"/>
    <lineage>
        <taxon>Bacteria</taxon>
        <taxon>Pseudomonadati</taxon>
        <taxon>Bacteroidota</taxon>
        <taxon>Chitinophagia</taxon>
        <taxon>Chitinophagales</taxon>
        <taxon>Chitinophagaceae</taxon>
        <taxon>Hydrobacter</taxon>
    </lineage>
</organism>
<feature type="domain" description="HYR" evidence="4">
    <location>
        <begin position="251"/>
        <end position="333"/>
    </location>
</feature>
<keyword evidence="3" id="KW-0732">Signal</keyword>
<evidence type="ECO:0000256" key="1">
    <source>
        <dbReference type="ARBA" id="ARBA00022737"/>
    </source>
</evidence>
<evidence type="ECO:0000313" key="6">
    <source>
        <dbReference type="Proteomes" id="UP000198711"/>
    </source>
</evidence>
<dbReference type="InterPro" id="IPR013783">
    <property type="entry name" value="Ig-like_fold"/>
</dbReference>
<evidence type="ECO:0000259" key="4">
    <source>
        <dbReference type="PROSITE" id="PS50825"/>
    </source>
</evidence>
<comment type="caution">
    <text evidence="5">The sequence shown here is derived from an EMBL/GenBank/DDBJ whole genome shotgun (WGS) entry which is preliminary data.</text>
</comment>
<dbReference type="Proteomes" id="UP000198711">
    <property type="component" value="Unassembled WGS sequence"/>
</dbReference>
<dbReference type="PANTHER" id="PTHR24273:SF32">
    <property type="entry name" value="HYALIN"/>
    <property type="match status" value="1"/>
</dbReference>
<dbReference type="InterPro" id="IPR003410">
    <property type="entry name" value="HYR_dom"/>
</dbReference>
<dbReference type="InterPro" id="IPR026444">
    <property type="entry name" value="Secre_tail"/>
</dbReference>
<feature type="domain" description="HYR" evidence="4">
    <location>
        <begin position="699"/>
        <end position="779"/>
    </location>
</feature>
<dbReference type="InterPro" id="IPR057078">
    <property type="entry name" value="HYR-4C"/>
</dbReference>
<dbReference type="PANTHER" id="PTHR24273">
    <property type="entry name" value="FI04643P-RELATED"/>
    <property type="match status" value="1"/>
</dbReference>
<evidence type="ECO:0000256" key="2">
    <source>
        <dbReference type="SAM" id="MobiDB-lite"/>
    </source>
</evidence>
<dbReference type="PROSITE" id="PS50825">
    <property type="entry name" value="HYR"/>
    <property type="match status" value="3"/>
</dbReference>
<sequence length="1449" mass="151812">MKKILLFVTCLFVTILSFAHVTEIRVNQAQDGSLTWYLMTYHQVNECGHSGAGLTINGVNYPIDAEFAGNASSLSPTIFAAASSIYLGFGFNSYATVHTPFLGTTLSVAPYSNNVCWAFLVGGSGNFTPPPPPVCTSCPITGWSNTVILPGNNNGTPCNPTDDYTTASIRVNHLSCASITGTKSFKVIYDPSGANVSYGPFNYNAGVTTDVTISIPYGASNSTMVKVIDAAFPCQVTHGLSIPNGQYLGEKDMVPPTISSPGPITVNNDPGKCGASVAYTVNYSDNCGVPTMQQTAGLPSGSVFPVGTTTNSFIVTDAAGNTASASFTVTVKDNEAPVPTTSVTGSKTISVPYGNTNSWSPWIFNFSDPLPAGAVVTGASLSYTAVDQGWGGTGDYDHMYVSGTHIGDNQLFHYAQSFTINYNGSIPGYNYGGNNTLQMNFTGYPGWVGYFRGGTLTINYQINALPAVTAECAATITAPTAKDNCSGMVTGTTSDPLTYSNQGTYIMHWTYQDASGNTATQTQAVIIKDVTPPVITTAPGSLDATVECSDATSLAKALTLAPVATDNCSTTTIHVLSDVKTAGCGSSYTQVRTWNFTDASGNTSANNFVQTITVLDRTAPVLGAAPANITVDCNAVPAAATLTATDNCDASPVVVFAQTSTQNADINNAGHYNYTITRTWTAKDACGNTSSAVQVITVHDITAPTLTTPSAINAVNDKGICGAIINFAATASDICGPVAITYSQNPGTVFPVGVTTVNVTATDVSGNASSGTFTIVVADTENPTISTVNISVSNDPGKCSATVSLGIPVTKDNCGVQRVVNDHPSATYPVGTTVVTWTVTDIHGNTNSTVQTVVVTDNEAPVIACAGNQVFCANTGGNTNYTIPVLSQGDNCGIASTLYTVTGATTRNGAGIDVSGVFNIGTSTVSYTVTDIHGNVSTCSFTVKVNPLPVASIAPSNADAFCNKLTLTGSSTLNGPFGYQWLYSMGSFAATQQISLDLTNGDGVYSLYTTDGNGCRSEFAATYMYAKETLVSSYTILGGRQVELSDHNIVSGGSVGVMSARGRAKFGEKTTVASAGAFVKAPRIDAESGAVINQKIYEVAAVDLPTMVYNTTSTRGLPNFKVRKNTTVTVSSNYKEVNIGQGAVVTLGGTVFGSIEIGPGATVLFTSPVINIGRLHVSGGSSTGDYTNVRFAGNSQVLVSNGVEIGKKSKINADRYKVTFYVGQKPRVEEDHQHEGEESHQFDGGDEGGYFTVHGGEEGDEHGRDDGYREEQGGDHQDGRGTRETDTWVNANVYAPNGQLEVQGNRDSTHMTGLFIAREIQSENSNVIWNSYDCSVGPVVTSSATGGNTTLTQTATEDKVKVSSEESELKVTVAPNPTSTYFTLKIQSRYETPVNLRVMDASGRAIEARSGLHSNSSLQVGENYQSGTYFAEFIQGSKRKVVQLIKARK</sequence>
<dbReference type="EMBL" id="FNNO01000015">
    <property type="protein sequence ID" value="SDX41953.1"/>
    <property type="molecule type" value="Genomic_DNA"/>
</dbReference>
<name>A0A8X8IHL2_9BACT</name>
<proteinExistence type="predicted"/>
<dbReference type="Pfam" id="PF23237">
    <property type="entry name" value="HYR_4C"/>
    <property type="match status" value="2"/>
</dbReference>
<feature type="region of interest" description="Disordered" evidence="2">
    <location>
        <begin position="1227"/>
        <end position="1283"/>
    </location>
</feature>
<feature type="compositionally biased region" description="Basic and acidic residues" evidence="2">
    <location>
        <begin position="1255"/>
        <end position="1283"/>
    </location>
</feature>